<evidence type="ECO:0000313" key="3">
    <source>
        <dbReference type="Proteomes" id="UP000620104"/>
    </source>
</evidence>
<keyword evidence="3" id="KW-1185">Reference proteome</keyword>
<evidence type="ECO:0000256" key="1">
    <source>
        <dbReference type="SAM" id="MobiDB-lite"/>
    </source>
</evidence>
<sequence length="67" mass="6932">MEDGSRRVLNVLICFAPGIKEFGGGSGEGQVEFAYEVIDDSTTDENPTPCSLGLPEDDRAGGLSPGG</sequence>
<dbReference type="Proteomes" id="UP000620104">
    <property type="component" value="Unassembled WGS sequence"/>
</dbReference>
<reference evidence="2" key="1">
    <citation type="submission" date="2020-07" db="EMBL/GenBank/DDBJ databases">
        <title>Draft Genome Sequence of a Deep-Sea Yeast, Naganishia (Cryptococcus) liquefaciens strain N6.</title>
        <authorList>
            <person name="Han Y.W."/>
            <person name="Kajitani R."/>
            <person name="Morimoto H."/>
            <person name="Parhat M."/>
            <person name="Tsubouchi H."/>
            <person name="Bakenova O."/>
            <person name="Ogata M."/>
            <person name="Argunhan B."/>
            <person name="Aoki R."/>
            <person name="Kajiwara S."/>
            <person name="Itoh T."/>
            <person name="Iwasaki H."/>
        </authorList>
    </citation>
    <scope>NUCLEOTIDE SEQUENCE</scope>
    <source>
        <strain evidence="2">N6</strain>
    </source>
</reference>
<dbReference type="EMBL" id="BLZA01000021">
    <property type="protein sequence ID" value="GHJ87074.1"/>
    <property type="molecule type" value="Genomic_DNA"/>
</dbReference>
<comment type="caution">
    <text evidence="2">The sequence shown here is derived from an EMBL/GenBank/DDBJ whole genome shotgun (WGS) entry which is preliminary data.</text>
</comment>
<gene>
    <name evidence="2" type="ORF">NliqN6_3476</name>
</gene>
<feature type="region of interest" description="Disordered" evidence="1">
    <location>
        <begin position="41"/>
        <end position="67"/>
    </location>
</feature>
<proteinExistence type="predicted"/>
<accession>A0A8H3TU30</accession>
<protein>
    <submittedName>
        <fullName evidence="2">Uncharacterized protein</fullName>
    </submittedName>
</protein>
<evidence type="ECO:0000313" key="2">
    <source>
        <dbReference type="EMBL" id="GHJ87074.1"/>
    </source>
</evidence>
<dbReference type="AlphaFoldDB" id="A0A8H3TU30"/>
<organism evidence="2 3">
    <name type="scientific">Naganishia liquefaciens</name>
    <dbReference type="NCBI Taxonomy" id="104408"/>
    <lineage>
        <taxon>Eukaryota</taxon>
        <taxon>Fungi</taxon>
        <taxon>Dikarya</taxon>
        <taxon>Basidiomycota</taxon>
        <taxon>Agaricomycotina</taxon>
        <taxon>Tremellomycetes</taxon>
        <taxon>Filobasidiales</taxon>
        <taxon>Filobasidiaceae</taxon>
        <taxon>Naganishia</taxon>
    </lineage>
</organism>
<name>A0A8H3TU30_9TREE</name>